<gene>
    <name evidence="2" type="ORF">F8566_46865</name>
</gene>
<comment type="caution">
    <text evidence="2">The sequence shown here is derived from an EMBL/GenBank/DDBJ whole genome shotgun (WGS) entry which is preliminary data.</text>
</comment>
<dbReference type="EMBL" id="WBMT01000033">
    <property type="protein sequence ID" value="KAB2339796.1"/>
    <property type="molecule type" value="Genomic_DNA"/>
</dbReference>
<evidence type="ECO:0000313" key="2">
    <source>
        <dbReference type="EMBL" id="KAB2339796.1"/>
    </source>
</evidence>
<accession>A0A6H9Y7D8</accession>
<dbReference type="AlphaFoldDB" id="A0A6H9Y7D8"/>
<reference evidence="2 3" key="1">
    <citation type="submission" date="2019-09" db="EMBL/GenBank/DDBJ databases">
        <title>Actinomadura physcomitrii sp. nov., a novel actinomycete isolated from moss [Physcomitrium sphaericum (Ludw) Fuernr].</title>
        <authorList>
            <person name="Zhuang X."/>
            <person name="Liu C."/>
        </authorList>
    </citation>
    <scope>NUCLEOTIDE SEQUENCE [LARGE SCALE GENOMIC DNA]</scope>
    <source>
        <strain evidence="2 3">HMC1</strain>
    </source>
</reference>
<name>A0A6H9Y7D8_9ACTN</name>
<proteinExistence type="predicted"/>
<protein>
    <submittedName>
        <fullName evidence="2">Uncharacterized protein</fullName>
    </submittedName>
</protein>
<evidence type="ECO:0000313" key="3">
    <source>
        <dbReference type="Proteomes" id="UP000468735"/>
    </source>
</evidence>
<keyword evidence="3" id="KW-1185">Reference proteome</keyword>
<evidence type="ECO:0000256" key="1">
    <source>
        <dbReference type="SAM" id="MobiDB-lite"/>
    </source>
</evidence>
<feature type="region of interest" description="Disordered" evidence="1">
    <location>
        <begin position="115"/>
        <end position="139"/>
    </location>
</feature>
<sequence>MATTIVGLSTPAQAAPYTWAQYKWSNGEHISADMELRWAGAKTVRDITINVIDRRCDGRGPYAHIMVWDVNGNHFRGKARFNRKGCRDGWATYSGLRWDASNNIDGVTISLHLDSNGNGKRDDADRPSAVGSYLNNPYA</sequence>
<dbReference type="RefSeq" id="WP_151570458.1">
    <property type="nucleotide sequence ID" value="NZ_WBMT01000033.1"/>
</dbReference>
<dbReference type="Proteomes" id="UP000468735">
    <property type="component" value="Unassembled WGS sequence"/>
</dbReference>
<organism evidence="2 3">
    <name type="scientific">Actinomadura rudentiformis</name>
    <dbReference type="NCBI Taxonomy" id="359158"/>
    <lineage>
        <taxon>Bacteria</taxon>
        <taxon>Bacillati</taxon>
        <taxon>Actinomycetota</taxon>
        <taxon>Actinomycetes</taxon>
        <taxon>Streptosporangiales</taxon>
        <taxon>Thermomonosporaceae</taxon>
        <taxon>Actinomadura</taxon>
    </lineage>
</organism>